<dbReference type="EMBL" id="FQTY01000007">
    <property type="protein sequence ID" value="SHE79660.1"/>
    <property type="molecule type" value="Genomic_DNA"/>
</dbReference>
<reference evidence="2" key="1">
    <citation type="submission" date="2016-11" db="EMBL/GenBank/DDBJ databases">
        <authorList>
            <person name="Varghese N."/>
            <person name="Submissions S."/>
        </authorList>
    </citation>
    <scope>NUCLEOTIDE SEQUENCE [LARGE SCALE GENOMIC DNA]</scope>
    <source>
        <strain evidence="2">DSM 18095</strain>
    </source>
</reference>
<keyword evidence="2" id="KW-1185">Reference proteome</keyword>
<evidence type="ECO:0000313" key="1">
    <source>
        <dbReference type="EMBL" id="SHE79660.1"/>
    </source>
</evidence>
<dbReference type="GeneID" id="90994013"/>
<proteinExistence type="predicted"/>
<evidence type="ECO:0000313" key="2">
    <source>
        <dbReference type="Proteomes" id="UP000184114"/>
    </source>
</evidence>
<sequence length="68" mass="8142">MKIIFDKKLFKRHAPKKIQKVLSHHVDLIDGKEVSFEGEEGFGTVEYEHEKYGFILYPIYPDWCREEV</sequence>
<organism evidence="1 2">
    <name type="scientific">Tissierella praeacuta DSM 18095</name>
    <dbReference type="NCBI Taxonomy" id="1123404"/>
    <lineage>
        <taxon>Bacteria</taxon>
        <taxon>Bacillati</taxon>
        <taxon>Bacillota</taxon>
        <taxon>Tissierellia</taxon>
        <taxon>Tissierellales</taxon>
        <taxon>Tissierellaceae</taxon>
        <taxon>Tissierella</taxon>
    </lineage>
</organism>
<gene>
    <name evidence="1" type="ORF">SAMN02745784_01823</name>
</gene>
<dbReference type="AlphaFoldDB" id="A0A1M4WES4"/>
<dbReference type="RefSeq" id="WP_072975640.1">
    <property type="nucleotide sequence ID" value="NZ_FQTY01000007.1"/>
</dbReference>
<protein>
    <submittedName>
        <fullName evidence="1">Uncharacterized protein</fullName>
    </submittedName>
</protein>
<dbReference type="Proteomes" id="UP000184114">
    <property type="component" value="Unassembled WGS sequence"/>
</dbReference>
<dbReference type="STRING" id="1123404.SAMN02745784_01823"/>
<accession>A0A1M4WES4</accession>
<name>A0A1M4WES4_9FIRM</name>